<reference evidence="1 2" key="1">
    <citation type="journal article" date="2018" name="Nat. Ecol. Evol.">
        <title>Pezizomycetes genomes reveal the molecular basis of ectomycorrhizal truffle lifestyle.</title>
        <authorList>
            <person name="Murat C."/>
            <person name="Payen T."/>
            <person name="Noel B."/>
            <person name="Kuo A."/>
            <person name="Morin E."/>
            <person name="Chen J."/>
            <person name="Kohler A."/>
            <person name="Krizsan K."/>
            <person name="Balestrini R."/>
            <person name="Da Silva C."/>
            <person name="Montanini B."/>
            <person name="Hainaut M."/>
            <person name="Levati E."/>
            <person name="Barry K.W."/>
            <person name="Belfiori B."/>
            <person name="Cichocki N."/>
            <person name="Clum A."/>
            <person name="Dockter R.B."/>
            <person name="Fauchery L."/>
            <person name="Guy J."/>
            <person name="Iotti M."/>
            <person name="Le Tacon F."/>
            <person name="Lindquist E.A."/>
            <person name="Lipzen A."/>
            <person name="Malagnac F."/>
            <person name="Mello A."/>
            <person name="Molinier V."/>
            <person name="Miyauchi S."/>
            <person name="Poulain J."/>
            <person name="Riccioni C."/>
            <person name="Rubini A."/>
            <person name="Sitrit Y."/>
            <person name="Splivallo R."/>
            <person name="Traeger S."/>
            <person name="Wang M."/>
            <person name="Zifcakova L."/>
            <person name="Wipf D."/>
            <person name="Zambonelli A."/>
            <person name="Paolocci F."/>
            <person name="Nowrousian M."/>
            <person name="Ottonello S."/>
            <person name="Baldrian P."/>
            <person name="Spatafora J.W."/>
            <person name="Henrissat B."/>
            <person name="Nagy L.G."/>
            <person name="Aury J.M."/>
            <person name="Wincker P."/>
            <person name="Grigoriev I.V."/>
            <person name="Bonfante P."/>
            <person name="Martin F.M."/>
        </authorList>
    </citation>
    <scope>NUCLEOTIDE SEQUENCE [LARGE SCALE GENOMIC DNA]</scope>
    <source>
        <strain evidence="1 2">ATCC MYA-4762</strain>
    </source>
</reference>
<protein>
    <submittedName>
        <fullName evidence="1">Uncharacterized protein</fullName>
    </submittedName>
</protein>
<accession>A0A3N4LG21</accession>
<evidence type="ECO:0000313" key="2">
    <source>
        <dbReference type="Proteomes" id="UP000267821"/>
    </source>
</evidence>
<name>A0A3N4LG21_9PEZI</name>
<organism evidence="1 2">
    <name type="scientific">Terfezia boudieri ATCC MYA-4762</name>
    <dbReference type="NCBI Taxonomy" id="1051890"/>
    <lineage>
        <taxon>Eukaryota</taxon>
        <taxon>Fungi</taxon>
        <taxon>Dikarya</taxon>
        <taxon>Ascomycota</taxon>
        <taxon>Pezizomycotina</taxon>
        <taxon>Pezizomycetes</taxon>
        <taxon>Pezizales</taxon>
        <taxon>Pezizaceae</taxon>
        <taxon>Terfezia</taxon>
    </lineage>
</organism>
<keyword evidence="2" id="KW-1185">Reference proteome</keyword>
<dbReference type="EMBL" id="ML121556">
    <property type="protein sequence ID" value="RPB21833.1"/>
    <property type="molecule type" value="Genomic_DNA"/>
</dbReference>
<dbReference type="Proteomes" id="UP000267821">
    <property type="component" value="Unassembled WGS sequence"/>
</dbReference>
<proteinExistence type="predicted"/>
<evidence type="ECO:0000313" key="1">
    <source>
        <dbReference type="EMBL" id="RPB21833.1"/>
    </source>
</evidence>
<sequence>MQGGQHTRVSHNDPGSTAARRHCLLRYWLRCTGWGILYLQLYVCILQENDRSDFDGEIYGRNKGERKYWRLILSACLYSLYRSRDQIRSPTLIAYILCFFRKSHRSIPFYKEPRYPCAPTPSNVNVVPAPPARVVHITHNIPTVITPIRRTHIDTADIRNVEIQIYLSVL</sequence>
<dbReference type="AlphaFoldDB" id="A0A3N4LG21"/>
<gene>
    <name evidence="1" type="ORF">L211DRAFT_407760</name>
</gene>
<dbReference type="InParanoid" id="A0A3N4LG21"/>